<dbReference type="GO" id="GO:0006508">
    <property type="term" value="P:proteolysis"/>
    <property type="evidence" value="ECO:0007669"/>
    <property type="project" value="InterPro"/>
</dbReference>
<accession>A0A7W5BFT9</accession>
<sequence>MLKKALLASVFALAALPHARAADSAAPWSALAKADLDFVQQSIRDNHPGPLDKENAYFKAWLERGYAEASAQAAQARSLGDVQKMLARYIAGFADGHMALGFYHQSRSMRWANLIVLRQGGRYRVVHSGQADVPVSAELLSCDGRAINAIVKDDLAPAFLNNPELDWIKTELAPSVLLNEEVHPHAEYATCQIAVNGQARSVALQWSDIARNAFYDQLDRVRPAMDKKSSITQVGPKQYWVRLPQFQPKAAEIEELKELTKQVAGLRDAELVVFDTRGNNGGNSAWGNDILAALYGEAYINQLRSRDHGYAEWRVSADNLEHIRKLILPMLRKQYDEQNPVYRVWAGMAERMQAALEQGQPFLRQSDEDGILSAPDDKAAPLSKARAALVTKSGCGSACLDFADVVLTLPGAVHLGETTGADTVYMEVRPLVLPSGLARLVVAQKVYRDRLRAHNAAYVPSLPFDGPIHDDALLKPWVLKQLTQYGAGGGKASQ</sequence>
<dbReference type="Proteomes" id="UP000541535">
    <property type="component" value="Unassembled WGS sequence"/>
</dbReference>
<feature type="chain" id="PRO_5031065549" description="Tail specific protease domain-containing protein" evidence="1">
    <location>
        <begin position="22"/>
        <end position="494"/>
    </location>
</feature>
<gene>
    <name evidence="3" type="ORF">FHS03_005455</name>
</gene>
<protein>
    <recommendedName>
        <fullName evidence="2">Tail specific protease domain-containing protein</fullName>
    </recommendedName>
</protein>
<dbReference type="InterPro" id="IPR005151">
    <property type="entry name" value="Tail-specific_protease"/>
</dbReference>
<dbReference type="EMBL" id="JACHXD010000028">
    <property type="protein sequence ID" value="MBB3122354.1"/>
    <property type="molecule type" value="Genomic_DNA"/>
</dbReference>
<comment type="caution">
    <text evidence="3">The sequence shown here is derived from an EMBL/GenBank/DDBJ whole genome shotgun (WGS) entry which is preliminary data.</text>
</comment>
<feature type="signal peptide" evidence="1">
    <location>
        <begin position="1"/>
        <end position="21"/>
    </location>
</feature>
<dbReference type="Gene3D" id="3.90.226.10">
    <property type="entry name" value="2-enoyl-CoA Hydratase, Chain A, domain 1"/>
    <property type="match status" value="1"/>
</dbReference>
<dbReference type="RefSeq" id="WP_183444013.1">
    <property type="nucleotide sequence ID" value="NZ_JACHXD010000028.1"/>
</dbReference>
<name>A0A7W5BFT9_9BURK</name>
<keyword evidence="4" id="KW-1185">Reference proteome</keyword>
<keyword evidence="1" id="KW-0732">Signal</keyword>
<evidence type="ECO:0000313" key="4">
    <source>
        <dbReference type="Proteomes" id="UP000541535"/>
    </source>
</evidence>
<proteinExistence type="predicted"/>
<dbReference type="AlphaFoldDB" id="A0A7W5BFT9"/>
<evidence type="ECO:0000256" key="1">
    <source>
        <dbReference type="SAM" id="SignalP"/>
    </source>
</evidence>
<dbReference type="Pfam" id="PF03572">
    <property type="entry name" value="Peptidase_S41"/>
    <property type="match status" value="1"/>
</dbReference>
<dbReference type="GO" id="GO:0008236">
    <property type="term" value="F:serine-type peptidase activity"/>
    <property type="evidence" value="ECO:0007669"/>
    <property type="project" value="InterPro"/>
</dbReference>
<evidence type="ECO:0000259" key="2">
    <source>
        <dbReference type="Pfam" id="PF03572"/>
    </source>
</evidence>
<evidence type="ECO:0000313" key="3">
    <source>
        <dbReference type="EMBL" id="MBB3122354.1"/>
    </source>
</evidence>
<dbReference type="InterPro" id="IPR029045">
    <property type="entry name" value="ClpP/crotonase-like_dom_sf"/>
</dbReference>
<feature type="domain" description="Tail specific protease" evidence="2">
    <location>
        <begin position="241"/>
        <end position="449"/>
    </location>
</feature>
<reference evidence="3 4" key="1">
    <citation type="submission" date="2020-08" db="EMBL/GenBank/DDBJ databases">
        <title>Genomic Encyclopedia of Type Strains, Phase III (KMG-III): the genomes of soil and plant-associated and newly described type strains.</title>
        <authorList>
            <person name="Whitman W."/>
        </authorList>
    </citation>
    <scope>NUCLEOTIDE SEQUENCE [LARGE SCALE GENOMIC DNA]</scope>
    <source>
        <strain evidence="3 4">CECT 8897</strain>
    </source>
</reference>
<dbReference type="SUPFAM" id="SSF52096">
    <property type="entry name" value="ClpP/crotonase"/>
    <property type="match status" value="1"/>
</dbReference>
<organism evidence="3 4">
    <name type="scientific">Pseudoduganella violacea</name>
    <dbReference type="NCBI Taxonomy" id="1715466"/>
    <lineage>
        <taxon>Bacteria</taxon>
        <taxon>Pseudomonadati</taxon>
        <taxon>Pseudomonadota</taxon>
        <taxon>Betaproteobacteria</taxon>
        <taxon>Burkholderiales</taxon>
        <taxon>Oxalobacteraceae</taxon>
        <taxon>Telluria group</taxon>
        <taxon>Pseudoduganella</taxon>
    </lineage>
</organism>